<evidence type="ECO:0000256" key="2">
    <source>
        <dbReference type="SAM" id="MobiDB-lite"/>
    </source>
</evidence>
<sequence>MEVPIGNDPAGRPLAGGPLTRGFRLSIAHKDRIAVALAHPSLPVGIDVEPVASDPDALIRIALGPDELRLAERLAAHDATGLPAALTALWCAKEAAAKAEGSGLGGRPRDWRVTEDPDTGALLVKSPDGHPYPIRTTPLTLTPLGTPLTTTPLTSTPLTRTAPADVPPLDHVVAWTAHPAAPSPVPFHLTETRHGT</sequence>
<evidence type="ECO:0000313" key="5">
    <source>
        <dbReference type="Proteomes" id="UP001382904"/>
    </source>
</evidence>
<comment type="caution">
    <text evidence="4">The sequence shown here is derived from an EMBL/GenBank/DDBJ whole genome shotgun (WGS) entry which is preliminary data.</text>
</comment>
<feature type="region of interest" description="Disordered" evidence="2">
    <location>
        <begin position="138"/>
        <end position="159"/>
    </location>
</feature>
<evidence type="ECO:0000256" key="1">
    <source>
        <dbReference type="ARBA" id="ARBA00022679"/>
    </source>
</evidence>
<dbReference type="GO" id="GO:0016740">
    <property type="term" value="F:transferase activity"/>
    <property type="evidence" value="ECO:0007669"/>
    <property type="project" value="UniProtKB-KW"/>
</dbReference>
<dbReference type="SUPFAM" id="SSF56214">
    <property type="entry name" value="4'-phosphopantetheinyl transferase"/>
    <property type="match status" value="1"/>
</dbReference>
<organism evidence="4 5">
    <name type="scientific">Streptomyces caledonius</name>
    <dbReference type="NCBI Taxonomy" id="3134107"/>
    <lineage>
        <taxon>Bacteria</taxon>
        <taxon>Bacillati</taxon>
        <taxon>Actinomycetota</taxon>
        <taxon>Actinomycetes</taxon>
        <taxon>Kitasatosporales</taxon>
        <taxon>Streptomycetaceae</taxon>
        <taxon>Streptomyces</taxon>
    </lineage>
</organism>
<protein>
    <submittedName>
        <fullName evidence="4">4'-phosphopantetheinyl transferase superfamily protein</fullName>
    </submittedName>
</protein>
<name>A0ABU8U0J4_9ACTN</name>
<reference evidence="4 5" key="1">
    <citation type="submission" date="2024-03" db="EMBL/GenBank/DDBJ databases">
        <title>Novel Streptomyces species of biotechnological and ecological value are a feature of Machair soil.</title>
        <authorList>
            <person name="Prole J.R."/>
            <person name="Goodfellow M."/>
            <person name="Allenby N."/>
            <person name="Ward A.C."/>
        </authorList>
    </citation>
    <scope>NUCLEOTIDE SEQUENCE [LARGE SCALE GENOMIC DNA]</scope>
    <source>
        <strain evidence="4 5">MS1.HAVA.3</strain>
    </source>
</reference>
<proteinExistence type="predicted"/>
<dbReference type="Gene3D" id="3.90.470.20">
    <property type="entry name" value="4'-phosphopantetheinyl transferase domain"/>
    <property type="match status" value="1"/>
</dbReference>
<dbReference type="InterPro" id="IPR008278">
    <property type="entry name" value="4-PPantetheinyl_Trfase_dom"/>
</dbReference>
<dbReference type="Proteomes" id="UP001382904">
    <property type="component" value="Unassembled WGS sequence"/>
</dbReference>
<feature type="domain" description="4'-phosphopantetheinyl transferase" evidence="3">
    <location>
        <begin position="43"/>
        <end position="124"/>
    </location>
</feature>
<evidence type="ECO:0000259" key="3">
    <source>
        <dbReference type="Pfam" id="PF01648"/>
    </source>
</evidence>
<dbReference type="Pfam" id="PF01648">
    <property type="entry name" value="ACPS"/>
    <property type="match status" value="1"/>
</dbReference>
<keyword evidence="5" id="KW-1185">Reference proteome</keyword>
<keyword evidence="1 4" id="KW-0808">Transferase</keyword>
<dbReference type="InterPro" id="IPR037143">
    <property type="entry name" value="4-PPantetheinyl_Trfase_dom_sf"/>
</dbReference>
<gene>
    <name evidence="4" type="ORF">WKI68_07735</name>
</gene>
<accession>A0ABU8U0J4</accession>
<evidence type="ECO:0000313" key="4">
    <source>
        <dbReference type="EMBL" id="MEJ8641396.1"/>
    </source>
</evidence>
<dbReference type="EMBL" id="JBBKAM010000002">
    <property type="protein sequence ID" value="MEJ8641396.1"/>
    <property type="molecule type" value="Genomic_DNA"/>
</dbReference>